<feature type="domain" description="YvlB/LiaX N-terminal" evidence="1">
    <location>
        <begin position="3"/>
        <end position="34"/>
    </location>
</feature>
<dbReference type="Pfam" id="PF22746">
    <property type="entry name" value="SHOCT-like_DUF2089-C"/>
    <property type="match status" value="1"/>
</dbReference>
<evidence type="ECO:0000313" key="2">
    <source>
        <dbReference type="EMBL" id="MCR2044387.1"/>
    </source>
</evidence>
<dbReference type="Proteomes" id="UP001142078">
    <property type="component" value="Unassembled WGS sequence"/>
</dbReference>
<keyword evidence="3" id="KW-1185">Reference proteome</keyword>
<reference evidence="2" key="1">
    <citation type="submission" date="2022-07" db="EMBL/GenBank/DDBJ databases">
        <title>Enhanced cultured diversity of the mouse gut microbiota enables custom-made synthetic communities.</title>
        <authorList>
            <person name="Afrizal A."/>
        </authorList>
    </citation>
    <scope>NUCLEOTIDE SEQUENCE</scope>
    <source>
        <strain evidence="2">DSM 29482</strain>
    </source>
</reference>
<comment type="caution">
    <text evidence="2">The sequence shown here is derived from an EMBL/GenBank/DDBJ whole genome shotgun (WGS) entry which is preliminary data.</text>
</comment>
<protein>
    <recommendedName>
        <fullName evidence="1">YvlB/LiaX N-terminal domain-containing protein</fullName>
    </recommendedName>
</protein>
<dbReference type="EMBL" id="JANJZL010000005">
    <property type="protein sequence ID" value="MCR2044387.1"/>
    <property type="molecule type" value="Genomic_DNA"/>
</dbReference>
<dbReference type="RefSeq" id="WP_042679094.1">
    <property type="nucleotide sequence ID" value="NZ_CABKTM010000011.1"/>
</dbReference>
<accession>A0A9X2S751</accession>
<evidence type="ECO:0000259" key="1">
    <source>
        <dbReference type="Pfam" id="PF22746"/>
    </source>
</evidence>
<evidence type="ECO:0000313" key="3">
    <source>
        <dbReference type="Proteomes" id="UP001142078"/>
    </source>
</evidence>
<sequence>MFEEKKQILKMVEENKITAEEGLSLLNTLEENEEVEDIDQNTPKWLKIRVIEPDKDTKVNVNVPISLVNIGMKMSHKFVPELKDAGLDENDLKEILEAIKDGAQGKIVDIESENGEKVEIIVE</sequence>
<name>A0A9X2S751_9FIRM</name>
<gene>
    <name evidence="2" type="ORF">NSA23_09705</name>
</gene>
<organism evidence="2 3">
    <name type="scientific">Anaerosalibacter massiliensis</name>
    <dbReference type="NCBI Taxonomy" id="1347392"/>
    <lineage>
        <taxon>Bacteria</taxon>
        <taxon>Bacillati</taxon>
        <taxon>Bacillota</taxon>
        <taxon>Tissierellia</taxon>
        <taxon>Tissierellales</taxon>
        <taxon>Sporanaerobacteraceae</taxon>
        <taxon>Anaerosalibacter</taxon>
    </lineage>
</organism>
<proteinExistence type="predicted"/>
<dbReference type="AlphaFoldDB" id="A0A9X2S751"/>
<dbReference type="OrthoDB" id="9808584at2"/>
<dbReference type="InterPro" id="IPR053959">
    <property type="entry name" value="YvlB/LiaX_N"/>
</dbReference>